<protein>
    <recommendedName>
        <fullName evidence="13">Poly [ADP-ribose] polymerase</fullName>
        <shortName evidence="13">PARP</shortName>
        <ecNumber evidence="13">2.4.2.-</ecNumber>
    </recommendedName>
</protein>
<evidence type="ECO:0000256" key="9">
    <source>
        <dbReference type="ARBA" id="ARBA00023027"/>
    </source>
</evidence>
<keyword evidence="2 13" id="KW-0328">Glycosyltransferase</keyword>
<dbReference type="Gene3D" id="2.20.140.10">
    <property type="entry name" value="WGR domain"/>
    <property type="match status" value="1"/>
</dbReference>
<dbReference type="InterPro" id="IPR008893">
    <property type="entry name" value="WGR_domain"/>
</dbReference>
<comment type="caution">
    <text evidence="18">The sequence shown here is derived from an EMBL/GenBank/DDBJ whole genome shotgun (WGS) entry which is preliminary data.</text>
</comment>
<keyword evidence="19" id="KW-1185">Reference proteome</keyword>
<gene>
    <name evidence="18" type="ORF">ACJMK2_016493</name>
</gene>
<dbReference type="InterPro" id="IPR012317">
    <property type="entry name" value="Poly(ADP-ribose)pol_cat_dom"/>
</dbReference>
<evidence type="ECO:0000256" key="12">
    <source>
        <dbReference type="ARBA" id="ARBA00024347"/>
    </source>
</evidence>
<dbReference type="Pfam" id="PF00644">
    <property type="entry name" value="PARP"/>
    <property type="match status" value="1"/>
</dbReference>
<evidence type="ECO:0000259" key="15">
    <source>
        <dbReference type="PROSITE" id="PS51059"/>
    </source>
</evidence>
<evidence type="ECO:0000256" key="7">
    <source>
        <dbReference type="ARBA" id="ARBA00022771"/>
    </source>
</evidence>
<keyword evidence="3 13" id="KW-0808">Transferase</keyword>
<keyword evidence="6" id="KW-0677">Repeat</keyword>
<proteinExistence type="inferred from homology"/>
<dbReference type="Pfam" id="PF05406">
    <property type="entry name" value="WGR"/>
    <property type="match status" value="1"/>
</dbReference>
<dbReference type="EC" id="2.4.2.-" evidence="13"/>
<dbReference type="AlphaFoldDB" id="A0ABD3UVU4"/>
<name>A0ABD3UVU4_SINWO</name>
<keyword evidence="11" id="KW-0539">Nucleus</keyword>
<organism evidence="18 19">
    <name type="scientific">Sinanodonta woodiana</name>
    <name type="common">Chinese pond mussel</name>
    <name type="synonym">Anodonta woodiana</name>
    <dbReference type="NCBI Taxonomy" id="1069815"/>
    <lineage>
        <taxon>Eukaryota</taxon>
        <taxon>Metazoa</taxon>
        <taxon>Spiralia</taxon>
        <taxon>Lophotrochozoa</taxon>
        <taxon>Mollusca</taxon>
        <taxon>Bivalvia</taxon>
        <taxon>Autobranchia</taxon>
        <taxon>Heteroconchia</taxon>
        <taxon>Palaeoheterodonta</taxon>
        <taxon>Unionida</taxon>
        <taxon>Unionoidea</taxon>
        <taxon>Unionidae</taxon>
        <taxon>Unioninae</taxon>
        <taxon>Sinanodonta</taxon>
    </lineage>
</organism>
<keyword evidence="10" id="KW-0238">DNA-binding</keyword>
<evidence type="ECO:0000313" key="19">
    <source>
        <dbReference type="Proteomes" id="UP001634394"/>
    </source>
</evidence>
<dbReference type="InterPro" id="IPR036930">
    <property type="entry name" value="WGR_dom_sf"/>
</dbReference>
<dbReference type="GO" id="GO:0003950">
    <property type="term" value="F:NAD+ poly-ADP-ribosyltransferase activity"/>
    <property type="evidence" value="ECO:0007669"/>
    <property type="project" value="UniProtKB-UniRule"/>
</dbReference>
<dbReference type="PANTHER" id="PTHR10459">
    <property type="entry name" value="DNA LIGASE"/>
    <property type="match status" value="1"/>
</dbReference>
<dbReference type="SUPFAM" id="SSF56399">
    <property type="entry name" value="ADP-ribosylation"/>
    <property type="match status" value="1"/>
</dbReference>
<dbReference type="InterPro" id="IPR050800">
    <property type="entry name" value="ARTD/PARP"/>
</dbReference>
<dbReference type="FunFam" id="3.90.228.10:FF:000009">
    <property type="entry name" value="Poly [ADP-ribose] polymerase"/>
    <property type="match status" value="1"/>
</dbReference>
<dbReference type="Pfam" id="PF02877">
    <property type="entry name" value="PARP_reg"/>
    <property type="match status" value="1"/>
</dbReference>
<dbReference type="CDD" id="cd01437">
    <property type="entry name" value="parp_like"/>
    <property type="match status" value="1"/>
</dbReference>
<keyword evidence="5" id="KW-0479">Metal-binding</keyword>
<feature type="region of interest" description="Disordered" evidence="14">
    <location>
        <begin position="1"/>
        <end position="35"/>
    </location>
</feature>
<dbReference type="FunFam" id="2.20.140.10:FF:000001">
    <property type="entry name" value="Poly [ADP-ribose] polymerase"/>
    <property type="match status" value="1"/>
</dbReference>
<keyword evidence="8" id="KW-0862">Zinc</keyword>
<sequence>MPPKRKAAASKAGGKKTKKEENIKEEQEEEMKPKTVKDAIETLKAADIGKKKAHKPDSYFPFANTATVVDDYDCMLNQTNIGHNNNKFYVIQVLQVGTMYYSWNRWGRVGEAGANANKGPIDKASAIKDFEKKFSDKTKNKWANRDSFKPVPGKYTLIEMASEEDVVDAPTISTSTAGKKVKACTLDKETQELIKLIFDNDMFKDAMKNFDIDVKKMPLGKLSKSQIAKGFEVLDEIEKELNAKKTSKLNELSSRFYTVIPHDFGRKVPPVINDVETLRQKMDMLLVLGDIELAQSLQKEKDQAEKSVVDEVPHPLDVNYGLLKCKLELLAPKSKEFKILETYTENTKSHGWYSSPGGPKIKHIWIVDRDGEGGRFKSHDGIKERKLLWHGTNVAVVAAILKSGLRIMPHSGGRVGKGIYFASENAKSAGYVRPAGKTGIMFLNEVALGKEYHITMDDCSLTQPPSGYGSIVAKGQTEPDPSKDTILTVDGKKIVVPQGKPISQPAFKTSNFSQSEYLVYKESQNRIRYLLMMEF</sequence>
<keyword evidence="7" id="KW-0863">Zinc-finger</keyword>
<evidence type="ECO:0000256" key="6">
    <source>
        <dbReference type="ARBA" id="ARBA00022737"/>
    </source>
</evidence>
<evidence type="ECO:0000256" key="8">
    <source>
        <dbReference type="ARBA" id="ARBA00022833"/>
    </source>
</evidence>
<dbReference type="Gene3D" id="1.20.142.10">
    <property type="entry name" value="Poly(ADP-ribose) polymerase, regulatory domain"/>
    <property type="match status" value="1"/>
</dbReference>
<dbReference type="EMBL" id="JBJQND010000015">
    <property type="protein sequence ID" value="KAL3852886.1"/>
    <property type="molecule type" value="Genomic_DNA"/>
</dbReference>
<keyword evidence="9 13" id="KW-0520">NAD</keyword>
<comment type="similarity">
    <text evidence="12">Belongs to the ARTD/PARP family.</text>
</comment>
<evidence type="ECO:0000256" key="14">
    <source>
        <dbReference type="SAM" id="MobiDB-lite"/>
    </source>
</evidence>
<dbReference type="PANTHER" id="PTHR10459:SF66">
    <property type="entry name" value="PROTEIN MONO-ADP-RIBOSYLTRANSFERASE PARP3"/>
    <property type="match status" value="1"/>
</dbReference>
<keyword evidence="4" id="KW-0548">Nucleotidyltransferase</keyword>
<dbReference type="CDD" id="cd08002">
    <property type="entry name" value="WGR_PARP3_like"/>
    <property type="match status" value="1"/>
</dbReference>
<evidence type="ECO:0000256" key="2">
    <source>
        <dbReference type="ARBA" id="ARBA00022676"/>
    </source>
</evidence>
<dbReference type="InterPro" id="IPR004102">
    <property type="entry name" value="Poly(ADP-ribose)pol_reg_dom"/>
</dbReference>
<feature type="domain" description="WGR" evidence="17">
    <location>
        <begin position="65"/>
        <end position="155"/>
    </location>
</feature>
<evidence type="ECO:0000259" key="16">
    <source>
        <dbReference type="PROSITE" id="PS51060"/>
    </source>
</evidence>
<dbReference type="PROSITE" id="PS51060">
    <property type="entry name" value="PARP_ALPHA_HD"/>
    <property type="match status" value="1"/>
</dbReference>
<dbReference type="FunFam" id="1.20.142.10:FF:000001">
    <property type="entry name" value="Poly [ADP-ribose] polymerase"/>
    <property type="match status" value="1"/>
</dbReference>
<evidence type="ECO:0000256" key="11">
    <source>
        <dbReference type="ARBA" id="ARBA00023242"/>
    </source>
</evidence>
<feature type="domain" description="PARP alpha-helical" evidence="16">
    <location>
        <begin position="183"/>
        <end position="299"/>
    </location>
</feature>
<evidence type="ECO:0000256" key="1">
    <source>
        <dbReference type="ARBA" id="ARBA00004123"/>
    </source>
</evidence>
<dbReference type="PROSITE" id="PS51977">
    <property type="entry name" value="WGR"/>
    <property type="match status" value="1"/>
</dbReference>
<dbReference type="GO" id="GO:0003677">
    <property type="term" value="F:DNA binding"/>
    <property type="evidence" value="ECO:0007669"/>
    <property type="project" value="UniProtKB-KW"/>
</dbReference>
<dbReference type="Proteomes" id="UP001634394">
    <property type="component" value="Unassembled WGS sequence"/>
</dbReference>
<evidence type="ECO:0000256" key="13">
    <source>
        <dbReference type="RuleBase" id="RU362114"/>
    </source>
</evidence>
<dbReference type="SUPFAM" id="SSF142921">
    <property type="entry name" value="WGR domain-like"/>
    <property type="match status" value="1"/>
</dbReference>
<accession>A0ABD3UVU4</accession>
<evidence type="ECO:0000256" key="3">
    <source>
        <dbReference type="ARBA" id="ARBA00022679"/>
    </source>
</evidence>
<dbReference type="GO" id="GO:0008270">
    <property type="term" value="F:zinc ion binding"/>
    <property type="evidence" value="ECO:0007669"/>
    <property type="project" value="UniProtKB-KW"/>
</dbReference>
<reference evidence="18 19" key="1">
    <citation type="submission" date="2024-11" db="EMBL/GenBank/DDBJ databases">
        <title>Chromosome-level genome assembly of the freshwater bivalve Anodonta woodiana.</title>
        <authorList>
            <person name="Chen X."/>
        </authorList>
    </citation>
    <scope>NUCLEOTIDE SEQUENCE [LARGE SCALE GENOMIC DNA]</scope>
    <source>
        <strain evidence="18">MN2024</strain>
        <tissue evidence="18">Gills</tissue>
    </source>
</reference>
<dbReference type="GO" id="GO:0016779">
    <property type="term" value="F:nucleotidyltransferase activity"/>
    <property type="evidence" value="ECO:0007669"/>
    <property type="project" value="UniProtKB-KW"/>
</dbReference>
<evidence type="ECO:0000313" key="18">
    <source>
        <dbReference type="EMBL" id="KAL3852886.1"/>
    </source>
</evidence>
<evidence type="ECO:0000256" key="5">
    <source>
        <dbReference type="ARBA" id="ARBA00022723"/>
    </source>
</evidence>
<comment type="subcellular location">
    <subcellularLocation>
        <location evidence="1">Nucleus</location>
    </subcellularLocation>
</comment>
<feature type="compositionally biased region" description="Basic residues" evidence="14">
    <location>
        <begin position="1"/>
        <end position="17"/>
    </location>
</feature>
<dbReference type="InterPro" id="IPR036616">
    <property type="entry name" value="Poly(ADP-ribose)pol_reg_dom_sf"/>
</dbReference>
<evidence type="ECO:0000256" key="10">
    <source>
        <dbReference type="ARBA" id="ARBA00023125"/>
    </source>
</evidence>
<evidence type="ECO:0000256" key="4">
    <source>
        <dbReference type="ARBA" id="ARBA00022695"/>
    </source>
</evidence>
<dbReference type="SUPFAM" id="SSF47587">
    <property type="entry name" value="Domain of poly(ADP-ribose) polymerase"/>
    <property type="match status" value="1"/>
</dbReference>
<dbReference type="Gene3D" id="3.90.228.10">
    <property type="match status" value="1"/>
</dbReference>
<dbReference type="PROSITE" id="PS51059">
    <property type="entry name" value="PARP_CATALYTIC"/>
    <property type="match status" value="1"/>
</dbReference>
<feature type="domain" description="PARP catalytic" evidence="15">
    <location>
        <begin position="314"/>
        <end position="535"/>
    </location>
</feature>
<dbReference type="GO" id="GO:0005634">
    <property type="term" value="C:nucleus"/>
    <property type="evidence" value="ECO:0007669"/>
    <property type="project" value="UniProtKB-SubCell"/>
</dbReference>
<dbReference type="SMART" id="SM00773">
    <property type="entry name" value="WGR"/>
    <property type="match status" value="1"/>
</dbReference>
<evidence type="ECO:0000259" key="17">
    <source>
        <dbReference type="PROSITE" id="PS51977"/>
    </source>
</evidence>
<feature type="compositionally biased region" description="Basic and acidic residues" evidence="14">
    <location>
        <begin position="18"/>
        <end position="35"/>
    </location>
</feature>